<dbReference type="EMBL" id="CP037900">
    <property type="protein sequence ID" value="QBP08840.1"/>
    <property type="molecule type" value="Genomic_DNA"/>
</dbReference>
<keyword evidence="4 6" id="KW-1133">Transmembrane helix</keyword>
<feature type="domain" description="GtrA/DPMS transmembrane" evidence="7">
    <location>
        <begin position="35"/>
        <end position="146"/>
    </location>
</feature>
<evidence type="ECO:0000256" key="4">
    <source>
        <dbReference type="ARBA" id="ARBA00022989"/>
    </source>
</evidence>
<dbReference type="AlphaFoldDB" id="A0A482IPP2"/>
<feature type="transmembrane region" description="Helical" evidence="6">
    <location>
        <begin position="121"/>
        <end position="141"/>
    </location>
</feature>
<feature type="transmembrane region" description="Helical" evidence="6">
    <location>
        <begin position="33"/>
        <end position="57"/>
    </location>
</feature>
<dbReference type="GO" id="GO:0005886">
    <property type="term" value="C:plasma membrane"/>
    <property type="evidence" value="ECO:0007669"/>
    <property type="project" value="TreeGrafter"/>
</dbReference>
<evidence type="ECO:0000256" key="1">
    <source>
        <dbReference type="ARBA" id="ARBA00004141"/>
    </source>
</evidence>
<gene>
    <name evidence="8" type="ORF">DDF84_003285</name>
</gene>
<dbReference type="InterPro" id="IPR007267">
    <property type="entry name" value="GtrA_DPMS_TM"/>
</dbReference>
<organism evidence="8 9">
    <name type="scientific">Cupriavidus metallidurans</name>
    <dbReference type="NCBI Taxonomy" id="119219"/>
    <lineage>
        <taxon>Bacteria</taxon>
        <taxon>Pseudomonadati</taxon>
        <taxon>Pseudomonadota</taxon>
        <taxon>Betaproteobacteria</taxon>
        <taxon>Burkholderiales</taxon>
        <taxon>Burkholderiaceae</taxon>
        <taxon>Cupriavidus</taxon>
    </lineage>
</organism>
<reference evidence="8 9" key="1">
    <citation type="submission" date="2019-03" db="EMBL/GenBank/DDBJ databases">
        <title>Comparative insights into the high quality Complete genome sequence of highly metal resistant Cupriavidus metallidurans strain BS1 isolated from a gold-copper mine.</title>
        <authorList>
            <person name="Mazhar H.S."/>
            <person name="Rensing C."/>
        </authorList>
    </citation>
    <scope>NUCLEOTIDE SEQUENCE [LARGE SCALE GENOMIC DNA]</scope>
    <source>
        <strain evidence="8 9">BS1</strain>
    </source>
</reference>
<dbReference type="Pfam" id="PF04138">
    <property type="entry name" value="GtrA_DPMS_TM"/>
    <property type="match status" value="1"/>
</dbReference>
<dbReference type="PANTHER" id="PTHR38459">
    <property type="entry name" value="PROPHAGE BACTOPRENOL-LINKED GLUCOSE TRANSLOCASE HOMOLOG"/>
    <property type="match status" value="1"/>
</dbReference>
<dbReference type="RefSeq" id="WP_017511524.1">
    <property type="nucleotide sequence ID" value="NZ_CP037900.1"/>
</dbReference>
<feature type="transmembrane region" description="Helical" evidence="6">
    <location>
        <begin position="63"/>
        <end position="83"/>
    </location>
</feature>
<evidence type="ECO:0000256" key="2">
    <source>
        <dbReference type="ARBA" id="ARBA00009399"/>
    </source>
</evidence>
<evidence type="ECO:0000313" key="8">
    <source>
        <dbReference type="EMBL" id="QBP08840.1"/>
    </source>
</evidence>
<dbReference type="GO" id="GO:0000271">
    <property type="term" value="P:polysaccharide biosynthetic process"/>
    <property type="evidence" value="ECO:0007669"/>
    <property type="project" value="InterPro"/>
</dbReference>
<comment type="subcellular location">
    <subcellularLocation>
        <location evidence="1">Membrane</location>
        <topology evidence="1">Multi-pass membrane protein</topology>
    </subcellularLocation>
</comment>
<dbReference type="OrthoDB" id="7011564at2"/>
<name>A0A482IPP2_9BURK</name>
<evidence type="ECO:0000256" key="6">
    <source>
        <dbReference type="SAM" id="Phobius"/>
    </source>
</evidence>
<protein>
    <submittedName>
        <fullName evidence="8">GtrA family protein</fullName>
    </submittedName>
</protein>
<evidence type="ECO:0000256" key="5">
    <source>
        <dbReference type="ARBA" id="ARBA00023136"/>
    </source>
</evidence>
<dbReference type="Proteomes" id="UP000253772">
    <property type="component" value="Chromosome c1"/>
</dbReference>
<keyword evidence="3 6" id="KW-0812">Transmembrane</keyword>
<comment type="similarity">
    <text evidence="2">Belongs to the GtrA family.</text>
</comment>
<accession>A0A482IPP2</accession>
<evidence type="ECO:0000256" key="3">
    <source>
        <dbReference type="ARBA" id="ARBA00022692"/>
    </source>
</evidence>
<evidence type="ECO:0000313" key="9">
    <source>
        <dbReference type="Proteomes" id="UP000253772"/>
    </source>
</evidence>
<feature type="transmembrane region" description="Helical" evidence="6">
    <location>
        <begin position="95"/>
        <end position="115"/>
    </location>
</feature>
<keyword evidence="5 6" id="KW-0472">Membrane</keyword>
<dbReference type="PANTHER" id="PTHR38459:SF1">
    <property type="entry name" value="PROPHAGE BACTOPRENOL-LINKED GLUCOSE TRANSLOCASE HOMOLOG"/>
    <property type="match status" value="1"/>
</dbReference>
<evidence type="ECO:0000259" key="7">
    <source>
        <dbReference type="Pfam" id="PF04138"/>
    </source>
</evidence>
<proteinExistence type="inferred from homology"/>
<sequence>MLQIQSRSRDVPGEPAGHTIWHRLPARDTLVRLFRFGVSGVIATGIHVAVATPLIYLLHASQVGANGVAFIVANIASYLLNTLWSFGAIPTRDSYVRFLIVSLLGLGLTLGISAAAQALGLGYWAGLAAILSVVPAVTFVLHRTWTYR</sequence>
<dbReference type="InterPro" id="IPR051401">
    <property type="entry name" value="GtrA_CellWall_Glycosyl"/>
</dbReference>